<organism evidence="1 2">
    <name type="scientific">Rheinheimera muenzenbergensis</name>
    <dbReference type="NCBI Taxonomy" id="1193628"/>
    <lineage>
        <taxon>Bacteria</taxon>
        <taxon>Pseudomonadati</taxon>
        <taxon>Pseudomonadota</taxon>
        <taxon>Gammaproteobacteria</taxon>
        <taxon>Chromatiales</taxon>
        <taxon>Chromatiaceae</taxon>
        <taxon>Rheinheimera</taxon>
    </lineage>
</organism>
<dbReference type="Pfam" id="PF01809">
    <property type="entry name" value="YidD"/>
    <property type="match status" value="1"/>
</dbReference>
<name>A0ABU8C8V0_9GAMM</name>
<dbReference type="NCBIfam" id="TIGR00278">
    <property type="entry name" value="membrane protein insertion efficiency factor YidD"/>
    <property type="match status" value="1"/>
</dbReference>
<comment type="caution">
    <text evidence="1">The sequence shown here is derived from an EMBL/GenBank/DDBJ whole genome shotgun (WGS) entry which is preliminary data.</text>
</comment>
<keyword evidence="2" id="KW-1185">Reference proteome</keyword>
<gene>
    <name evidence="1" type="primary">yidD</name>
    <name evidence="1" type="ORF">MN202_14205</name>
</gene>
<dbReference type="RefSeq" id="WP_335736796.1">
    <property type="nucleotide sequence ID" value="NZ_JALAAR010000012.1"/>
</dbReference>
<sequence>MIRRLLLWLISRYRTTGGGMRWFGIDCNFEPSCSAYTYTAIERFGARRGVMLGFNRIRRCCHSDSFCKCIEPVPELSNVKSD</sequence>
<proteinExistence type="predicted"/>
<evidence type="ECO:0000313" key="2">
    <source>
        <dbReference type="Proteomes" id="UP001375382"/>
    </source>
</evidence>
<protein>
    <submittedName>
        <fullName evidence="1">Membrane protein insertion efficiency factor YidD</fullName>
    </submittedName>
</protein>
<evidence type="ECO:0000313" key="1">
    <source>
        <dbReference type="EMBL" id="MEH8018390.1"/>
    </source>
</evidence>
<dbReference type="InterPro" id="IPR002696">
    <property type="entry name" value="Membr_insert_effic_factor_YidD"/>
</dbReference>
<dbReference type="SMART" id="SM01234">
    <property type="entry name" value="Haemolytic"/>
    <property type="match status" value="1"/>
</dbReference>
<dbReference type="EMBL" id="JALAAR010000012">
    <property type="protein sequence ID" value="MEH8018390.1"/>
    <property type="molecule type" value="Genomic_DNA"/>
</dbReference>
<dbReference type="Proteomes" id="UP001375382">
    <property type="component" value="Unassembled WGS sequence"/>
</dbReference>
<accession>A0ABU8C8V0</accession>
<reference evidence="1 2" key="1">
    <citation type="journal article" date="2023" name="Ecotoxicol. Environ. Saf.">
        <title>Mercury remediation potential of mercury-resistant strain Rheinheimera metallidurans sp. nov. isolated from a municipal waste dumping site.</title>
        <authorList>
            <person name="Yadav V."/>
            <person name="Manjhi A."/>
            <person name="Vadakedath N."/>
        </authorList>
    </citation>
    <scope>NUCLEOTIDE SEQUENCE [LARGE SCALE GENOMIC DNA]</scope>
    <source>
        <strain evidence="1 2">E-49</strain>
    </source>
</reference>